<dbReference type="CDD" id="cd05931">
    <property type="entry name" value="FAAL"/>
    <property type="match status" value="1"/>
</dbReference>
<evidence type="ECO:0000256" key="2">
    <source>
        <dbReference type="ARBA" id="ARBA00022598"/>
    </source>
</evidence>
<proteinExistence type="inferred from homology"/>
<dbReference type="AlphaFoldDB" id="A0AAU2AHU1"/>
<protein>
    <submittedName>
        <fullName evidence="6">Fatty acyl-AMP ligase</fullName>
    </submittedName>
</protein>
<evidence type="ECO:0000256" key="4">
    <source>
        <dbReference type="ARBA" id="ARBA00023098"/>
    </source>
</evidence>
<dbReference type="SUPFAM" id="SSF56801">
    <property type="entry name" value="Acetyl-CoA synthetase-like"/>
    <property type="match status" value="1"/>
</dbReference>
<dbReference type="InterPro" id="IPR042099">
    <property type="entry name" value="ANL_N_sf"/>
</dbReference>
<keyword evidence="2 6" id="KW-0436">Ligase</keyword>
<dbReference type="FunFam" id="3.40.50.12780:FF:000013">
    <property type="entry name" value="Long-chain-fatty-acid--AMP ligase FadD32"/>
    <property type="match status" value="1"/>
</dbReference>
<keyword evidence="3" id="KW-0276">Fatty acid metabolism</keyword>
<comment type="similarity">
    <text evidence="1">Belongs to the ATP-dependent AMP-binding enzyme family.</text>
</comment>
<dbReference type="InterPro" id="IPR000873">
    <property type="entry name" value="AMP-dep_synth/lig_dom"/>
</dbReference>
<evidence type="ECO:0000256" key="3">
    <source>
        <dbReference type="ARBA" id="ARBA00022832"/>
    </source>
</evidence>
<dbReference type="InterPro" id="IPR040097">
    <property type="entry name" value="FAAL/FAAC"/>
</dbReference>
<dbReference type="GO" id="GO:0006631">
    <property type="term" value="P:fatty acid metabolic process"/>
    <property type="evidence" value="ECO:0007669"/>
    <property type="project" value="UniProtKB-KW"/>
</dbReference>
<dbReference type="InterPro" id="IPR020845">
    <property type="entry name" value="AMP-binding_CS"/>
</dbReference>
<dbReference type="GO" id="GO:0016874">
    <property type="term" value="F:ligase activity"/>
    <property type="evidence" value="ECO:0007669"/>
    <property type="project" value="UniProtKB-KW"/>
</dbReference>
<dbReference type="Gene3D" id="3.40.50.12780">
    <property type="entry name" value="N-terminal domain of ligase-like"/>
    <property type="match status" value="1"/>
</dbReference>
<dbReference type="PROSITE" id="PS00455">
    <property type="entry name" value="AMP_BINDING"/>
    <property type="match status" value="1"/>
</dbReference>
<accession>A0AAU2AHU1</accession>
<feature type="domain" description="AMP-dependent synthetase/ligase" evidence="5">
    <location>
        <begin position="21"/>
        <end position="434"/>
    </location>
</feature>
<sequence>MTFGISQRNSLLATLRHLYETQPEKLLFTFVDDLGEDKETLRAGELAEAVDDIATSLRLSGLTPGDRAVLVYPPSLDFVKAFMGCLAAGVLPVPVYPPNPFRLKRDLAGFNAIVESSGARAALTNGLFDRSRRAGSVAGLLGRSEHNWPRIPWYRTDRRSGRQGRTDCDPGTWYEPADPGDTAFVQYTSGSTGVPKGVMVTHGNLVHEIAANVVDLRLNPDTRGVFWLPQYHDMGLINVLLSTALGNSTTHIMSPLTFLQRPWIWLDVMSRVGATITSAPNFAYDLAVRKTTPEMRAGWDLSSLEMAITAAEPIRTRTIRAFLNAFLVSRIRPDVFYGAYGLAENTASVTNRGQGVLRLDRKALAEGEVVLVDDIPGGPDPLDAERHVEYHGCGFSSKPADRIRIVDPGTGVPSPPRRVGEIWVRSSTTAAGYHGRPETTREVFHATVTGDDDPTEYLRTGDLGFLHEGQLFMTGRIKDLIIIRGRNVYPSDIEDSVRECHRAVRPGGVVAFALGPDETFPGDTATTAAGADATENGERLVVFAETGQKRVDADLAAEICATVRKFVYADHQLSCHAVVLGRPGLVRKTTSGKVRRRVCKEALLNGEIDRETTTLLVSVHESDLPARDEFTEGRR</sequence>
<dbReference type="InterPro" id="IPR045851">
    <property type="entry name" value="AMP-bd_C_sf"/>
</dbReference>
<keyword evidence="4" id="KW-0443">Lipid metabolism</keyword>
<reference evidence="6" key="1">
    <citation type="submission" date="2022-10" db="EMBL/GenBank/DDBJ databases">
        <title>The complete genomes of actinobacterial strains from the NBC collection.</title>
        <authorList>
            <person name="Joergensen T.S."/>
            <person name="Alvarez Arevalo M."/>
            <person name="Sterndorff E.B."/>
            <person name="Faurdal D."/>
            <person name="Vuksanovic O."/>
            <person name="Mourched A.-S."/>
            <person name="Charusanti P."/>
            <person name="Shaw S."/>
            <person name="Blin K."/>
            <person name="Weber T."/>
        </authorList>
    </citation>
    <scope>NUCLEOTIDE SEQUENCE</scope>
    <source>
        <strain evidence="6">NBC_00093</strain>
    </source>
</reference>
<dbReference type="Gene3D" id="3.30.300.30">
    <property type="match status" value="1"/>
</dbReference>
<dbReference type="GO" id="GO:0071766">
    <property type="term" value="P:Actinobacterium-type cell wall biogenesis"/>
    <property type="evidence" value="ECO:0007669"/>
    <property type="project" value="UniProtKB-ARBA"/>
</dbReference>
<dbReference type="PANTHER" id="PTHR22754:SF32">
    <property type="entry name" value="DISCO-INTERACTING PROTEIN 2"/>
    <property type="match status" value="1"/>
</dbReference>
<dbReference type="PANTHER" id="PTHR22754">
    <property type="entry name" value="DISCO-INTERACTING PROTEIN 2 DIP2 -RELATED"/>
    <property type="match status" value="1"/>
</dbReference>
<dbReference type="Pfam" id="PF00501">
    <property type="entry name" value="AMP-binding"/>
    <property type="match status" value="1"/>
</dbReference>
<evidence type="ECO:0000259" key="5">
    <source>
        <dbReference type="Pfam" id="PF00501"/>
    </source>
</evidence>
<dbReference type="GO" id="GO:0008610">
    <property type="term" value="P:lipid biosynthetic process"/>
    <property type="evidence" value="ECO:0007669"/>
    <property type="project" value="InterPro"/>
</dbReference>
<organism evidence="6">
    <name type="scientific">Streptomyces sp. NBC_00093</name>
    <dbReference type="NCBI Taxonomy" id="2975649"/>
    <lineage>
        <taxon>Bacteria</taxon>
        <taxon>Bacillati</taxon>
        <taxon>Actinomycetota</taxon>
        <taxon>Actinomycetes</taxon>
        <taxon>Kitasatosporales</taxon>
        <taxon>Streptomycetaceae</taxon>
        <taxon>Streptomyces</taxon>
    </lineage>
</organism>
<dbReference type="EMBL" id="CP108222">
    <property type="protein sequence ID" value="WTT23078.1"/>
    <property type="molecule type" value="Genomic_DNA"/>
</dbReference>
<evidence type="ECO:0000313" key="6">
    <source>
        <dbReference type="EMBL" id="WTT23078.1"/>
    </source>
</evidence>
<gene>
    <name evidence="6" type="ORF">OHA22_49750</name>
</gene>
<evidence type="ECO:0000256" key="1">
    <source>
        <dbReference type="ARBA" id="ARBA00006432"/>
    </source>
</evidence>
<name>A0AAU2AHU1_9ACTN</name>